<name>A0A9J6H703_HAELO</name>
<protein>
    <submittedName>
        <fullName evidence="1">Uncharacterized protein</fullName>
    </submittedName>
</protein>
<reference evidence="1 2" key="1">
    <citation type="journal article" date="2020" name="Cell">
        <title>Large-Scale Comparative Analyses of Tick Genomes Elucidate Their Genetic Diversity and Vector Capacities.</title>
        <authorList>
            <consortium name="Tick Genome and Microbiome Consortium (TIGMIC)"/>
            <person name="Jia N."/>
            <person name="Wang J."/>
            <person name="Shi W."/>
            <person name="Du L."/>
            <person name="Sun Y."/>
            <person name="Zhan W."/>
            <person name="Jiang J.F."/>
            <person name="Wang Q."/>
            <person name="Zhang B."/>
            <person name="Ji P."/>
            <person name="Bell-Sakyi L."/>
            <person name="Cui X.M."/>
            <person name="Yuan T.T."/>
            <person name="Jiang B.G."/>
            <person name="Yang W.F."/>
            <person name="Lam T.T."/>
            <person name="Chang Q.C."/>
            <person name="Ding S.J."/>
            <person name="Wang X.J."/>
            <person name="Zhu J.G."/>
            <person name="Ruan X.D."/>
            <person name="Zhao L."/>
            <person name="Wei J.T."/>
            <person name="Ye R.Z."/>
            <person name="Que T.C."/>
            <person name="Du C.H."/>
            <person name="Zhou Y.H."/>
            <person name="Cheng J.X."/>
            <person name="Dai P.F."/>
            <person name="Guo W.B."/>
            <person name="Han X.H."/>
            <person name="Huang E.J."/>
            <person name="Li L.F."/>
            <person name="Wei W."/>
            <person name="Gao Y.C."/>
            <person name="Liu J.Z."/>
            <person name="Shao H.Z."/>
            <person name="Wang X."/>
            <person name="Wang C.C."/>
            <person name="Yang T.C."/>
            <person name="Huo Q.B."/>
            <person name="Li W."/>
            <person name="Chen H.Y."/>
            <person name="Chen S.E."/>
            <person name="Zhou L.G."/>
            <person name="Ni X.B."/>
            <person name="Tian J.H."/>
            <person name="Sheng Y."/>
            <person name="Liu T."/>
            <person name="Pan Y.S."/>
            <person name="Xia L.Y."/>
            <person name="Li J."/>
            <person name="Zhao F."/>
            <person name="Cao W.C."/>
        </authorList>
    </citation>
    <scope>NUCLEOTIDE SEQUENCE [LARGE SCALE GENOMIC DNA]</scope>
    <source>
        <strain evidence="1">HaeL-2018</strain>
    </source>
</reference>
<evidence type="ECO:0000313" key="2">
    <source>
        <dbReference type="Proteomes" id="UP000821853"/>
    </source>
</evidence>
<evidence type="ECO:0000313" key="1">
    <source>
        <dbReference type="EMBL" id="KAH9382818.1"/>
    </source>
</evidence>
<dbReference type="EMBL" id="JABSTR010000424">
    <property type="protein sequence ID" value="KAH9382818.1"/>
    <property type="molecule type" value="Genomic_DNA"/>
</dbReference>
<sequence>MEEMFAPRPMGRPGTILITFASPSPPREVSYWSFRRTVRQFKQRALVCLRYHRPGHKAATCPAGTAVCGKCGKQHGETPDDCSNNGAKYCVRCKHVGHLAIEPECPAKAKYRKNTKKCELSRTATYSSGRSKYQHHAWQNSSGVDSASATPVKYSTGTVRTEENAESNNELLATDDRECTDAEHRCRDLARERQHKRAAFEERLIELVQQIGQLRIEYSHWEEAQENLLRTAQDKAAEVHCKQDEYVEHCKLDAERQHPDISLQVKPSIQPASSASQTQPPNHQNSQVIHVIPVATEQRHQLATTVTTDNKGNLPHGCTVF</sequence>
<gene>
    <name evidence="1" type="ORF">HPB48_023380</name>
</gene>
<accession>A0A9J6H703</accession>
<proteinExistence type="predicted"/>
<comment type="caution">
    <text evidence="1">The sequence shown here is derived from an EMBL/GenBank/DDBJ whole genome shotgun (WGS) entry which is preliminary data.</text>
</comment>
<dbReference type="AlphaFoldDB" id="A0A9J6H703"/>
<dbReference type="Proteomes" id="UP000821853">
    <property type="component" value="Unassembled WGS sequence"/>
</dbReference>
<dbReference type="OrthoDB" id="7615647at2759"/>
<keyword evidence="2" id="KW-1185">Reference proteome</keyword>
<organism evidence="1 2">
    <name type="scientific">Haemaphysalis longicornis</name>
    <name type="common">Bush tick</name>
    <dbReference type="NCBI Taxonomy" id="44386"/>
    <lineage>
        <taxon>Eukaryota</taxon>
        <taxon>Metazoa</taxon>
        <taxon>Ecdysozoa</taxon>
        <taxon>Arthropoda</taxon>
        <taxon>Chelicerata</taxon>
        <taxon>Arachnida</taxon>
        <taxon>Acari</taxon>
        <taxon>Parasitiformes</taxon>
        <taxon>Ixodida</taxon>
        <taxon>Ixodoidea</taxon>
        <taxon>Ixodidae</taxon>
        <taxon>Haemaphysalinae</taxon>
        <taxon>Haemaphysalis</taxon>
    </lineage>
</organism>
<dbReference type="VEuPathDB" id="VectorBase:HLOH_044167"/>